<dbReference type="SFLD" id="SFLDS00029">
    <property type="entry name" value="Radical_SAM"/>
    <property type="match status" value="1"/>
</dbReference>
<dbReference type="EMBL" id="LT906446">
    <property type="protein sequence ID" value="SNU98387.1"/>
    <property type="molecule type" value="Genomic_DNA"/>
</dbReference>
<dbReference type="InterPro" id="IPR036724">
    <property type="entry name" value="Cobalamin-bd_sf"/>
</dbReference>
<dbReference type="Gene3D" id="3.40.50.280">
    <property type="entry name" value="Cobalamin-binding domain"/>
    <property type="match status" value="1"/>
</dbReference>
<keyword evidence="4" id="KW-0408">Iron</keyword>
<comment type="cofactor">
    <cofactor evidence="1">
        <name>[4Fe-4S] cluster</name>
        <dbReference type="ChEBI" id="CHEBI:49883"/>
    </cofactor>
</comment>
<dbReference type="Pfam" id="PF13311">
    <property type="entry name" value="DUF4080"/>
    <property type="match status" value="1"/>
</dbReference>
<dbReference type="PROSITE" id="PS51332">
    <property type="entry name" value="B12_BINDING"/>
    <property type="match status" value="1"/>
</dbReference>
<dbReference type="AlphaFoldDB" id="A0A239TKR3"/>
<evidence type="ECO:0000256" key="1">
    <source>
        <dbReference type="ARBA" id="ARBA00001966"/>
    </source>
</evidence>
<keyword evidence="5" id="KW-0411">Iron-sulfur</keyword>
<dbReference type="SFLD" id="SFLDG01082">
    <property type="entry name" value="B12-binding_domain_containing"/>
    <property type="match status" value="1"/>
</dbReference>
<keyword evidence="8" id="KW-0808">Transferase</keyword>
<sequence>MKILLTAINAKYIHSSLSVRYLYKNCTDLDCDMKILEVSINNHLIDIANQIFDEQPDILAISCYIWNIELVKQLLPLVHRLLPQCKIICGGPEVSYETKEFMNDFPMVNYVVRGEGEEAFHSLIEALIVKEDDGQIDIKGVAKRNEDGSIDENIAVTVADLDNIAFPYDEADIENLKDRIIYYESSRGCPYSCKYCLSCATRGVRYRSLDKVFAELEFFIAHDVRQVKFVDRTFNADKAHYLPILKFIAKQNCRTNFHFEIVAHHIDEEIKEVLKTMPKGRIQFEIGIQSTNLKTLGQISRANPWQEMTDNIKSIMAYGNIHLHVDLIIGLPYEDLTSFAKSFNDVYLLQADMLQVGFLKLLKGAAMNNLTKEHDYVYMPQAPYQVISNKYMDYKTMRYLQIFVDIVEMYYNAGRFRHTITYLIDLYEQDAYTFFADFTAYWRREKLHLAPHAPKNLYKFLADFIQINDRFVNKDVIYEILKFDALMSDNGKFRPEFLPWQELSKQVIDDFYMGEQAQKYIKNYQFKSWRDLKKKFTLEIFNYDIEKALQNKIEKCKNVMLFVYEDGKVSYQQIEQGDIEL</sequence>
<evidence type="ECO:0000259" key="7">
    <source>
        <dbReference type="PROSITE" id="PS51918"/>
    </source>
</evidence>
<dbReference type="Pfam" id="PF02310">
    <property type="entry name" value="B12-binding"/>
    <property type="match status" value="1"/>
</dbReference>
<keyword evidence="9" id="KW-1185">Reference proteome</keyword>
<accession>A0A239TKR3</accession>
<dbReference type="InterPro" id="IPR006638">
    <property type="entry name" value="Elp3/MiaA/NifB-like_rSAM"/>
</dbReference>
<dbReference type="RefSeq" id="WP_027890769.1">
    <property type="nucleotide sequence ID" value="NZ_LT906446.1"/>
</dbReference>
<dbReference type="SMART" id="SM00729">
    <property type="entry name" value="Elp3"/>
    <property type="match status" value="1"/>
</dbReference>
<evidence type="ECO:0000256" key="5">
    <source>
        <dbReference type="ARBA" id="ARBA00023014"/>
    </source>
</evidence>
<protein>
    <submittedName>
        <fullName evidence="8">(Dimethylallyl)adenosine tRNA methylthiotransferase</fullName>
    </submittedName>
</protein>
<dbReference type="Proteomes" id="UP000215383">
    <property type="component" value="Chromosome 1"/>
</dbReference>
<evidence type="ECO:0000313" key="9">
    <source>
        <dbReference type="Proteomes" id="UP000215383"/>
    </source>
</evidence>
<dbReference type="InterPro" id="IPR006158">
    <property type="entry name" value="Cobalamin-bd"/>
</dbReference>
<dbReference type="Pfam" id="PF04055">
    <property type="entry name" value="Radical_SAM"/>
    <property type="match status" value="1"/>
</dbReference>
<dbReference type="PANTHER" id="PTHR43409:SF16">
    <property type="entry name" value="SLR0320 PROTEIN"/>
    <property type="match status" value="1"/>
</dbReference>
<dbReference type="PROSITE" id="PS51918">
    <property type="entry name" value="RADICAL_SAM"/>
    <property type="match status" value="1"/>
</dbReference>
<evidence type="ECO:0000256" key="2">
    <source>
        <dbReference type="ARBA" id="ARBA00022691"/>
    </source>
</evidence>
<dbReference type="eggNOG" id="COG1032">
    <property type="taxonomic scope" value="Bacteria"/>
</dbReference>
<dbReference type="GO" id="GO:0051539">
    <property type="term" value="F:4 iron, 4 sulfur cluster binding"/>
    <property type="evidence" value="ECO:0007669"/>
    <property type="project" value="UniProtKB-KW"/>
</dbReference>
<evidence type="ECO:0000256" key="3">
    <source>
        <dbReference type="ARBA" id="ARBA00022723"/>
    </source>
</evidence>
<dbReference type="GO" id="GO:0005829">
    <property type="term" value="C:cytosol"/>
    <property type="evidence" value="ECO:0007669"/>
    <property type="project" value="TreeGrafter"/>
</dbReference>
<dbReference type="Gene3D" id="3.80.30.20">
    <property type="entry name" value="tm_1862 like domain"/>
    <property type="match status" value="1"/>
</dbReference>
<proteinExistence type="predicted"/>
<feature type="domain" description="Radical SAM core" evidence="7">
    <location>
        <begin position="175"/>
        <end position="395"/>
    </location>
</feature>
<dbReference type="GO" id="GO:0031419">
    <property type="term" value="F:cobalamin binding"/>
    <property type="evidence" value="ECO:0007669"/>
    <property type="project" value="InterPro"/>
</dbReference>
<dbReference type="GO" id="GO:0016740">
    <property type="term" value="F:transferase activity"/>
    <property type="evidence" value="ECO:0007669"/>
    <property type="project" value="UniProtKB-KW"/>
</dbReference>
<dbReference type="InterPro" id="IPR034466">
    <property type="entry name" value="Methyltransferase_Class_B"/>
</dbReference>
<dbReference type="InterPro" id="IPR007197">
    <property type="entry name" value="rSAM"/>
</dbReference>
<evidence type="ECO:0000313" key="8">
    <source>
        <dbReference type="EMBL" id="SNU98387.1"/>
    </source>
</evidence>
<name>A0A239TKR3_9FIRM</name>
<dbReference type="InterPro" id="IPR051198">
    <property type="entry name" value="BchE-like"/>
</dbReference>
<dbReference type="CDD" id="cd02068">
    <property type="entry name" value="radical_SAM_B12_BD"/>
    <property type="match status" value="1"/>
</dbReference>
<dbReference type="SUPFAM" id="SSF102114">
    <property type="entry name" value="Radical SAM enzymes"/>
    <property type="match status" value="1"/>
</dbReference>
<keyword evidence="3" id="KW-0479">Metal-binding</keyword>
<dbReference type="PANTHER" id="PTHR43409">
    <property type="entry name" value="ANAEROBIC MAGNESIUM-PROTOPORPHYRIN IX MONOMETHYL ESTER CYCLASE-RELATED"/>
    <property type="match status" value="1"/>
</dbReference>
<dbReference type="GeneID" id="78506938"/>
<gene>
    <name evidence="8" type="ORF">SAMEA4364220_00919</name>
</gene>
<dbReference type="SUPFAM" id="SSF52242">
    <property type="entry name" value="Cobalamin (vitamin B12)-binding domain"/>
    <property type="match status" value="1"/>
</dbReference>
<reference evidence="8 9" key="1">
    <citation type="submission" date="2017-06" db="EMBL/GenBank/DDBJ databases">
        <authorList>
            <consortium name="Pathogen Informatics"/>
        </authorList>
    </citation>
    <scope>NUCLEOTIDE SEQUENCE [LARGE SCALE GENOMIC DNA]</scope>
    <source>
        <strain evidence="8 9">NCTC10570</strain>
    </source>
</reference>
<keyword evidence="2" id="KW-0949">S-adenosyl-L-methionine</keyword>
<dbReference type="InterPro" id="IPR025288">
    <property type="entry name" value="DUF4080"/>
</dbReference>
<feature type="domain" description="B12-binding" evidence="6">
    <location>
        <begin position="1"/>
        <end position="134"/>
    </location>
</feature>
<dbReference type="SFLD" id="SFLDG01123">
    <property type="entry name" value="methyltransferase_(Class_B)"/>
    <property type="match status" value="1"/>
</dbReference>
<dbReference type="InterPro" id="IPR023404">
    <property type="entry name" value="rSAM_horseshoe"/>
</dbReference>
<dbReference type="GO" id="GO:0046872">
    <property type="term" value="F:metal ion binding"/>
    <property type="evidence" value="ECO:0007669"/>
    <property type="project" value="UniProtKB-KW"/>
</dbReference>
<evidence type="ECO:0000259" key="6">
    <source>
        <dbReference type="PROSITE" id="PS51332"/>
    </source>
</evidence>
<evidence type="ECO:0000256" key="4">
    <source>
        <dbReference type="ARBA" id="ARBA00023004"/>
    </source>
</evidence>
<organism evidence="8 9">
    <name type="scientific">Megamonas hypermegale</name>
    <dbReference type="NCBI Taxonomy" id="158847"/>
    <lineage>
        <taxon>Bacteria</taxon>
        <taxon>Bacillati</taxon>
        <taxon>Bacillota</taxon>
        <taxon>Negativicutes</taxon>
        <taxon>Selenomonadales</taxon>
        <taxon>Selenomonadaceae</taxon>
        <taxon>Megamonas</taxon>
    </lineage>
</organism>
<dbReference type="InterPro" id="IPR058240">
    <property type="entry name" value="rSAM_sf"/>
</dbReference>